<accession>A0ABP3PT79</accession>
<evidence type="ECO:0000256" key="1">
    <source>
        <dbReference type="SAM" id="MobiDB-lite"/>
    </source>
</evidence>
<proteinExistence type="predicted"/>
<name>A0ABP3PT79_9PROT</name>
<keyword evidence="3" id="KW-1185">Reference proteome</keyword>
<feature type="region of interest" description="Disordered" evidence="1">
    <location>
        <begin position="117"/>
        <end position="139"/>
    </location>
</feature>
<reference evidence="3" key="1">
    <citation type="journal article" date="2019" name="Int. J. Syst. Evol. Microbiol.">
        <title>The Global Catalogue of Microorganisms (GCM) 10K type strain sequencing project: providing services to taxonomists for standard genome sequencing and annotation.</title>
        <authorList>
            <consortium name="The Broad Institute Genomics Platform"/>
            <consortium name="The Broad Institute Genome Sequencing Center for Infectious Disease"/>
            <person name="Wu L."/>
            <person name="Ma J."/>
        </authorList>
    </citation>
    <scope>NUCLEOTIDE SEQUENCE [LARGE SCALE GENOMIC DNA]</scope>
    <source>
        <strain evidence="3">JCM 15089</strain>
    </source>
</reference>
<organism evidence="2 3">
    <name type="scientific">Rhizomicrobium electricum</name>
    <dbReference type="NCBI Taxonomy" id="480070"/>
    <lineage>
        <taxon>Bacteria</taxon>
        <taxon>Pseudomonadati</taxon>
        <taxon>Pseudomonadota</taxon>
        <taxon>Alphaproteobacteria</taxon>
        <taxon>Micropepsales</taxon>
        <taxon>Micropepsaceae</taxon>
        <taxon>Rhizomicrobium</taxon>
    </lineage>
</organism>
<evidence type="ECO:0000313" key="3">
    <source>
        <dbReference type="Proteomes" id="UP001499951"/>
    </source>
</evidence>
<dbReference type="Proteomes" id="UP001499951">
    <property type="component" value="Unassembled WGS sequence"/>
</dbReference>
<evidence type="ECO:0000313" key="2">
    <source>
        <dbReference type="EMBL" id="GAA0572070.1"/>
    </source>
</evidence>
<protein>
    <submittedName>
        <fullName evidence="2">Uncharacterized protein</fullName>
    </submittedName>
</protein>
<dbReference type="EMBL" id="BAAADD010000005">
    <property type="protein sequence ID" value="GAA0572070.1"/>
    <property type="molecule type" value="Genomic_DNA"/>
</dbReference>
<sequence>MPKAGPPNSASPPEMGNTPEAAAASENRCHPANDKHLCFPSDLYVPALRLTPPPSGLGAILLRLRLGEQRLVRHAGVHARIPVLYVSRFAASNLARVRDRMVWLAISTSNFAREDMEQKKNIQAGPQSQNVSHVRRNLR</sequence>
<gene>
    <name evidence="2" type="ORF">GCM10008942_20970</name>
</gene>
<comment type="caution">
    <text evidence="2">The sequence shown here is derived from an EMBL/GenBank/DDBJ whole genome shotgun (WGS) entry which is preliminary data.</text>
</comment>
<feature type="region of interest" description="Disordered" evidence="1">
    <location>
        <begin position="1"/>
        <end position="28"/>
    </location>
</feature>